<evidence type="ECO:0000313" key="12">
    <source>
        <dbReference type="Proteomes" id="UP000332515"/>
    </source>
</evidence>
<sequence>MIDSAIALLERLVAFDTTSRYTNLPLLDWVETLLTAHGFRIERLYDESGTKANLFATIGPEGVPGYVLSGHTDVVPVDGQDWSTPPFTLTRKDGLLYGRGAADMKGFLAVCLAKVPAIAAARLNRPIHLAFSYDEEVGCTGVRSLVADLRDRPIKPIACFVGEPTSMQVIVAHKAKYNFRATVKGKPCHSSLAPQGVNAIDYAARLIVFLRELGLKVAEGPRDPLYDVPFTTVHTGLISGGTALNIVPECCEVTFEFRSLPQADSESLVQEIRRFACEALEPEMKAIAPETGIDIDLYNFAPGLDTPVDAEVTQLAKRFAGRNDHAKVAYATEACLFSEAEIPTVVVGPGSIEQAHKPDEFIAVSELEKALMFVDRLIAHSSD</sequence>
<dbReference type="Proteomes" id="UP000332515">
    <property type="component" value="Unassembled WGS sequence"/>
</dbReference>
<dbReference type="InterPro" id="IPR050072">
    <property type="entry name" value="Peptidase_M20A"/>
</dbReference>
<evidence type="ECO:0000256" key="7">
    <source>
        <dbReference type="ARBA" id="ARBA00022801"/>
    </source>
</evidence>
<dbReference type="EMBL" id="VWNA01000001">
    <property type="protein sequence ID" value="MQT11734.1"/>
    <property type="molecule type" value="Genomic_DNA"/>
</dbReference>
<dbReference type="InterPro" id="IPR002933">
    <property type="entry name" value="Peptidase_M20"/>
</dbReference>
<dbReference type="Gene3D" id="3.40.630.10">
    <property type="entry name" value="Zn peptidases"/>
    <property type="match status" value="1"/>
</dbReference>
<dbReference type="PANTHER" id="PTHR43808:SF31">
    <property type="entry name" value="N-ACETYL-L-CITRULLINE DEACETYLASE"/>
    <property type="match status" value="1"/>
</dbReference>
<protein>
    <submittedName>
        <fullName evidence="11">Acetylornithine deacetylase</fullName>
        <ecNumber evidence="11">3.5.1.16</ecNumber>
    </submittedName>
</protein>
<evidence type="ECO:0000256" key="1">
    <source>
        <dbReference type="ARBA" id="ARBA00001947"/>
    </source>
</evidence>
<dbReference type="GO" id="GO:0008777">
    <property type="term" value="F:acetylornithine deacetylase activity"/>
    <property type="evidence" value="ECO:0007669"/>
    <property type="project" value="UniProtKB-EC"/>
</dbReference>
<dbReference type="CDD" id="cd03894">
    <property type="entry name" value="M20_ArgE"/>
    <property type="match status" value="1"/>
</dbReference>
<accession>A0A6A7XYG1</accession>
<keyword evidence="3" id="KW-0963">Cytoplasm</keyword>
<dbReference type="Pfam" id="PF01546">
    <property type="entry name" value="Peptidase_M20"/>
    <property type="match status" value="1"/>
</dbReference>
<keyword evidence="8" id="KW-0862">Zinc</keyword>
<dbReference type="Gene3D" id="3.30.70.360">
    <property type="match status" value="1"/>
</dbReference>
<comment type="caution">
    <text evidence="11">The sequence shown here is derived from an EMBL/GenBank/DDBJ whole genome shotgun (WGS) entry which is preliminary data.</text>
</comment>
<dbReference type="Pfam" id="PF07687">
    <property type="entry name" value="M20_dimer"/>
    <property type="match status" value="1"/>
</dbReference>
<evidence type="ECO:0000256" key="8">
    <source>
        <dbReference type="ARBA" id="ARBA00022833"/>
    </source>
</evidence>
<keyword evidence="7 11" id="KW-0378">Hydrolase</keyword>
<evidence type="ECO:0000313" key="11">
    <source>
        <dbReference type="EMBL" id="MQT11734.1"/>
    </source>
</evidence>
<dbReference type="InterPro" id="IPR010169">
    <property type="entry name" value="AcOrn-deacetyl"/>
</dbReference>
<keyword evidence="4" id="KW-0055">Arginine biosynthesis</keyword>
<dbReference type="InterPro" id="IPR036264">
    <property type="entry name" value="Bact_exopeptidase_dim_dom"/>
</dbReference>
<dbReference type="GO" id="GO:0006526">
    <property type="term" value="P:L-arginine biosynthetic process"/>
    <property type="evidence" value="ECO:0007669"/>
    <property type="project" value="UniProtKB-KW"/>
</dbReference>
<dbReference type="InterPro" id="IPR001261">
    <property type="entry name" value="ArgE/DapE_CS"/>
</dbReference>
<dbReference type="SUPFAM" id="SSF53187">
    <property type="entry name" value="Zn-dependent exopeptidases"/>
    <property type="match status" value="1"/>
</dbReference>
<organism evidence="11 12">
    <name type="scientific">Segnochrobactrum spirostomi</name>
    <dbReference type="NCBI Taxonomy" id="2608987"/>
    <lineage>
        <taxon>Bacteria</taxon>
        <taxon>Pseudomonadati</taxon>
        <taxon>Pseudomonadota</taxon>
        <taxon>Alphaproteobacteria</taxon>
        <taxon>Hyphomicrobiales</taxon>
        <taxon>Segnochrobactraceae</taxon>
        <taxon>Segnochrobactrum</taxon>
    </lineage>
</organism>
<evidence type="ECO:0000256" key="5">
    <source>
        <dbReference type="ARBA" id="ARBA00022605"/>
    </source>
</evidence>
<dbReference type="SUPFAM" id="SSF55031">
    <property type="entry name" value="Bacterial exopeptidase dimerisation domain"/>
    <property type="match status" value="1"/>
</dbReference>
<comment type="similarity">
    <text evidence="2">Belongs to the peptidase M20A family. ArgE subfamily.</text>
</comment>
<feature type="domain" description="Peptidase M20 dimerisation" evidence="10">
    <location>
        <begin position="172"/>
        <end position="278"/>
    </location>
</feature>
<dbReference type="RefSeq" id="WP_153478756.1">
    <property type="nucleotide sequence ID" value="NZ_VWNA01000001.1"/>
</dbReference>
<keyword evidence="6" id="KW-0479">Metal-binding</keyword>
<keyword evidence="9" id="KW-0170">Cobalt</keyword>
<evidence type="ECO:0000256" key="6">
    <source>
        <dbReference type="ARBA" id="ARBA00022723"/>
    </source>
</evidence>
<evidence type="ECO:0000256" key="4">
    <source>
        <dbReference type="ARBA" id="ARBA00022571"/>
    </source>
</evidence>
<dbReference type="PROSITE" id="PS00759">
    <property type="entry name" value="ARGE_DAPE_CPG2_2"/>
    <property type="match status" value="1"/>
</dbReference>
<keyword evidence="12" id="KW-1185">Reference proteome</keyword>
<proteinExistence type="inferred from homology"/>
<evidence type="ECO:0000256" key="9">
    <source>
        <dbReference type="ARBA" id="ARBA00023285"/>
    </source>
</evidence>
<evidence type="ECO:0000256" key="2">
    <source>
        <dbReference type="ARBA" id="ARBA00005691"/>
    </source>
</evidence>
<dbReference type="NCBIfam" id="NF005710">
    <property type="entry name" value="PRK07522.1"/>
    <property type="match status" value="1"/>
</dbReference>
<keyword evidence="5" id="KW-0028">Amino-acid biosynthesis</keyword>
<evidence type="ECO:0000259" key="10">
    <source>
        <dbReference type="Pfam" id="PF07687"/>
    </source>
</evidence>
<comment type="cofactor">
    <cofactor evidence="1">
        <name>Zn(2+)</name>
        <dbReference type="ChEBI" id="CHEBI:29105"/>
    </cofactor>
</comment>
<reference evidence="11 12" key="1">
    <citation type="submission" date="2019-09" db="EMBL/GenBank/DDBJ databases">
        <title>Segnochrobactrum spirostomi gen. nov., sp. nov., isolated from the ciliate Spirostomum cf. yagiui and description of a novel family, Segnochrobactraceae fam. nov. within the order Rhizobiales of the class Alphaproteobacteria.</title>
        <authorList>
            <person name="Akter S."/>
            <person name="Shazib S.U.A."/>
            <person name="Shin M.K."/>
        </authorList>
    </citation>
    <scope>NUCLEOTIDE SEQUENCE [LARGE SCALE GENOMIC DNA]</scope>
    <source>
        <strain evidence="11 12">Sp-1</strain>
    </source>
</reference>
<dbReference type="InterPro" id="IPR011650">
    <property type="entry name" value="Peptidase_M20_dimer"/>
</dbReference>
<dbReference type="AlphaFoldDB" id="A0A6A7XYG1"/>
<dbReference type="GO" id="GO:0046872">
    <property type="term" value="F:metal ion binding"/>
    <property type="evidence" value="ECO:0007669"/>
    <property type="project" value="UniProtKB-KW"/>
</dbReference>
<name>A0A6A7XYG1_9HYPH</name>
<dbReference type="EC" id="3.5.1.16" evidence="11"/>
<dbReference type="NCBIfam" id="TIGR01892">
    <property type="entry name" value="AcOrn-deacetyl"/>
    <property type="match status" value="1"/>
</dbReference>
<dbReference type="PANTHER" id="PTHR43808">
    <property type="entry name" value="ACETYLORNITHINE DEACETYLASE"/>
    <property type="match status" value="1"/>
</dbReference>
<evidence type="ECO:0000256" key="3">
    <source>
        <dbReference type="ARBA" id="ARBA00022490"/>
    </source>
</evidence>
<gene>
    <name evidence="11" type="primary">argE</name>
    <name evidence="11" type="ORF">F0357_03400</name>
</gene>